<dbReference type="EMBL" id="CP048222">
    <property type="protein sequence ID" value="QHT67399.1"/>
    <property type="molecule type" value="Genomic_DNA"/>
</dbReference>
<dbReference type="SUPFAM" id="SSF46955">
    <property type="entry name" value="Putative DNA-binding domain"/>
    <property type="match status" value="1"/>
</dbReference>
<dbReference type="InterPro" id="IPR041657">
    <property type="entry name" value="HTH_17"/>
</dbReference>
<organism evidence="2 3">
    <name type="scientific">Rhodocytophaga rosea</name>
    <dbReference type="NCBI Taxonomy" id="2704465"/>
    <lineage>
        <taxon>Bacteria</taxon>
        <taxon>Pseudomonadati</taxon>
        <taxon>Bacteroidota</taxon>
        <taxon>Cytophagia</taxon>
        <taxon>Cytophagales</taxon>
        <taxon>Rhodocytophagaceae</taxon>
        <taxon>Rhodocytophaga</taxon>
    </lineage>
</organism>
<protein>
    <submittedName>
        <fullName evidence="2">Helix-turn-helix domain-containing protein</fullName>
    </submittedName>
</protein>
<accession>A0A6C0GHG7</accession>
<dbReference type="KEGG" id="rhoz:GXP67_12525"/>
<feature type="domain" description="Helix-turn-helix" evidence="1">
    <location>
        <begin position="50"/>
        <end position="97"/>
    </location>
</feature>
<dbReference type="Proteomes" id="UP000480178">
    <property type="component" value="Chromosome"/>
</dbReference>
<gene>
    <name evidence="2" type="ORF">GXP67_12525</name>
</gene>
<evidence type="ECO:0000313" key="3">
    <source>
        <dbReference type="Proteomes" id="UP000480178"/>
    </source>
</evidence>
<dbReference type="Pfam" id="PF12728">
    <property type="entry name" value="HTH_17"/>
    <property type="match status" value="1"/>
</dbReference>
<dbReference type="RefSeq" id="WP_162443430.1">
    <property type="nucleotide sequence ID" value="NZ_CP048222.1"/>
</dbReference>
<reference evidence="2 3" key="1">
    <citation type="submission" date="2020-01" db="EMBL/GenBank/DDBJ databases">
        <authorList>
            <person name="Kim M.K."/>
        </authorList>
    </citation>
    <scope>NUCLEOTIDE SEQUENCE [LARGE SCALE GENOMIC DNA]</scope>
    <source>
        <strain evidence="2 3">172606-1</strain>
    </source>
</reference>
<dbReference type="InterPro" id="IPR009061">
    <property type="entry name" value="DNA-bd_dom_put_sf"/>
</dbReference>
<keyword evidence="3" id="KW-1185">Reference proteome</keyword>
<proteinExistence type="predicted"/>
<evidence type="ECO:0000259" key="1">
    <source>
        <dbReference type="Pfam" id="PF12728"/>
    </source>
</evidence>
<dbReference type="AlphaFoldDB" id="A0A6C0GHG7"/>
<evidence type="ECO:0000313" key="2">
    <source>
        <dbReference type="EMBL" id="QHT67399.1"/>
    </source>
</evidence>
<sequence>MILNTPIQPSVYIIISREDLRQLLADTVFEELQKFTPQLQVALSEDKKQYLTRKETAALLQISLVTLHNWNKTEKLVPEKIGRRSLYARKTIEQVLSGSKS</sequence>
<name>A0A6C0GHG7_9BACT</name>